<name>A0A370KRL5_9HYPH</name>
<evidence type="ECO:0008006" key="3">
    <source>
        <dbReference type="Google" id="ProtNLM"/>
    </source>
</evidence>
<evidence type="ECO:0000313" key="1">
    <source>
        <dbReference type="EMBL" id="RDJ12426.1"/>
    </source>
</evidence>
<proteinExistence type="predicted"/>
<organism evidence="1 2">
    <name type="scientific">Rhizobium grahamii</name>
    <dbReference type="NCBI Taxonomy" id="1120045"/>
    <lineage>
        <taxon>Bacteria</taxon>
        <taxon>Pseudomonadati</taxon>
        <taxon>Pseudomonadota</taxon>
        <taxon>Alphaproteobacteria</taxon>
        <taxon>Hyphomicrobiales</taxon>
        <taxon>Rhizobiaceae</taxon>
        <taxon>Rhizobium/Agrobacterium group</taxon>
        <taxon>Rhizobium</taxon>
    </lineage>
</organism>
<dbReference type="Gene3D" id="3.40.50.300">
    <property type="entry name" value="P-loop containing nucleotide triphosphate hydrolases"/>
    <property type="match status" value="1"/>
</dbReference>
<comment type="caution">
    <text evidence="1">The sequence shown here is derived from an EMBL/GenBank/DDBJ whole genome shotgun (WGS) entry which is preliminary data.</text>
</comment>
<dbReference type="EMBL" id="NAAC01000011">
    <property type="protein sequence ID" value="RDJ12426.1"/>
    <property type="molecule type" value="Genomic_DNA"/>
</dbReference>
<accession>A0A370KRL5</accession>
<evidence type="ECO:0000313" key="2">
    <source>
        <dbReference type="Proteomes" id="UP000254939"/>
    </source>
</evidence>
<dbReference type="InterPro" id="IPR027417">
    <property type="entry name" value="P-loop_NTPase"/>
</dbReference>
<sequence length="507" mass="56292">MSASSSARGPSLRSSGWKSMDQATRPNLAWAPQSGPQAALVDCPFREVFFGGARGGGKTDGVLGKYAIKASLYGSGFNALFCRRELPMLDDAIERSREIYGKIGAGWNDQKKTWTFPGGGRLRFRPLERVQDADKYQGQNVSDACVEEAGLYPDSKPIDRLFAVLRSAKGVPTQLLLTGNPGGAGQHWIKQRYIDPAPQGLKVLSRLLPNGNEHRYVFIPSRIEDNKLLLENDPDYVNNLYLVGSDALVKAWLSGDWNAVEGAFFDCWSSAKHIIRPFAIPEDWVRFRSMDWGSAKPFSVGWWAVAGDDYPVEGCVIPRGAMVRYREWYGCKPGEPNTGLKLTAEEVGRGIHEREKGDKIAYGVLDPAAFAEDGGPSIAERMARGTSYKVNFRPADNARVSQRGAMGGWDQMRARLKGDGERPMLYVFSTCTDFIRTVPLLQHDQDRPEDLDTNAEDHAADEARYGCMSRPYMPPAVAVPQQQALKTIHNMTFNEFMDAAPRVQERV</sequence>
<reference evidence="1 2" key="1">
    <citation type="submission" date="2017-03" db="EMBL/GenBank/DDBJ databases">
        <title>Genome analysis of Rhizobial strains effectives or ineffectives for nitrogen fixation isolated from bean seeds.</title>
        <authorList>
            <person name="Peralta H."/>
            <person name="Aguilar-Vera A."/>
            <person name="Mora Y."/>
            <person name="Vargas-Lagunas C."/>
            <person name="Girard L."/>
            <person name="Mora J."/>
        </authorList>
    </citation>
    <scope>NUCLEOTIDE SEQUENCE [LARGE SCALE GENOMIC DNA]</scope>
    <source>
        <strain evidence="1 2">CCGM3</strain>
    </source>
</reference>
<dbReference type="OrthoDB" id="9768556at2"/>
<dbReference type="Proteomes" id="UP000254939">
    <property type="component" value="Unassembled WGS sequence"/>
</dbReference>
<dbReference type="AlphaFoldDB" id="A0A370KRL5"/>
<dbReference type="Gene3D" id="3.30.420.280">
    <property type="match status" value="1"/>
</dbReference>
<gene>
    <name evidence="1" type="ORF">B5K06_11880</name>
</gene>
<protein>
    <recommendedName>
        <fullName evidence="3">Terminase</fullName>
    </recommendedName>
</protein>